<organism evidence="2 3">
    <name type="scientific">Pristionchus pacificus</name>
    <name type="common">Parasitic nematode worm</name>
    <dbReference type="NCBI Taxonomy" id="54126"/>
    <lineage>
        <taxon>Eukaryota</taxon>
        <taxon>Metazoa</taxon>
        <taxon>Ecdysozoa</taxon>
        <taxon>Nematoda</taxon>
        <taxon>Chromadorea</taxon>
        <taxon>Rhabditida</taxon>
        <taxon>Rhabditina</taxon>
        <taxon>Diplogasteromorpha</taxon>
        <taxon>Diplogasteroidea</taxon>
        <taxon>Neodiplogasteridae</taxon>
        <taxon>Pristionchus</taxon>
    </lineage>
</organism>
<name>A0A2A6CIE2_PRIPA</name>
<feature type="compositionally biased region" description="Basic residues" evidence="1">
    <location>
        <begin position="38"/>
        <end position="48"/>
    </location>
</feature>
<dbReference type="AlphaFoldDB" id="A0A2A6CIE2"/>
<accession>A0A2A6CIE2</accession>
<dbReference type="Proteomes" id="UP000005239">
    <property type="component" value="Unassembled WGS sequence"/>
</dbReference>
<gene>
    <name evidence="2" type="primary">WBGene00283113</name>
</gene>
<evidence type="ECO:0000313" key="3">
    <source>
        <dbReference type="Proteomes" id="UP000005239"/>
    </source>
</evidence>
<keyword evidence="3" id="KW-1185">Reference proteome</keyword>
<protein>
    <submittedName>
        <fullName evidence="2">Uncharacterized protein</fullName>
    </submittedName>
</protein>
<dbReference type="EnsemblMetazoa" id="PPA44744.1">
    <property type="protein sequence ID" value="PPA44744.1"/>
    <property type="gene ID" value="WBGene00283113"/>
</dbReference>
<reference evidence="2" key="2">
    <citation type="submission" date="2022-06" db="UniProtKB">
        <authorList>
            <consortium name="EnsemblMetazoa"/>
        </authorList>
    </citation>
    <scope>IDENTIFICATION</scope>
    <source>
        <strain evidence="2">PS312</strain>
    </source>
</reference>
<proteinExistence type="predicted"/>
<reference evidence="3" key="1">
    <citation type="journal article" date="2008" name="Nat. Genet.">
        <title>The Pristionchus pacificus genome provides a unique perspective on nematode lifestyle and parasitism.</title>
        <authorList>
            <person name="Dieterich C."/>
            <person name="Clifton S.W."/>
            <person name="Schuster L.N."/>
            <person name="Chinwalla A."/>
            <person name="Delehaunty K."/>
            <person name="Dinkelacker I."/>
            <person name="Fulton L."/>
            <person name="Fulton R."/>
            <person name="Godfrey J."/>
            <person name="Minx P."/>
            <person name="Mitreva M."/>
            <person name="Roeseler W."/>
            <person name="Tian H."/>
            <person name="Witte H."/>
            <person name="Yang S.P."/>
            <person name="Wilson R.K."/>
            <person name="Sommer R.J."/>
        </authorList>
    </citation>
    <scope>NUCLEOTIDE SEQUENCE [LARGE SCALE GENOMIC DNA]</scope>
    <source>
        <strain evidence="3">PS312</strain>
    </source>
</reference>
<evidence type="ECO:0000256" key="1">
    <source>
        <dbReference type="SAM" id="MobiDB-lite"/>
    </source>
</evidence>
<evidence type="ECO:0000313" key="2">
    <source>
        <dbReference type="EnsemblMetazoa" id="PPA44744.1"/>
    </source>
</evidence>
<feature type="region of interest" description="Disordered" evidence="1">
    <location>
        <begin position="15"/>
        <end position="69"/>
    </location>
</feature>
<accession>A0A8R1V205</accession>
<sequence length="78" mass="8656">MPKQQPITAAFGAVQAEDLMEAEPPEASSPSRPCYRLPHSKIKDHRSKFKDQPNVFSSDSSPDRLSDPDDFFGVFAGF</sequence>